<dbReference type="EMBL" id="VSRR010000031">
    <property type="protein sequence ID" value="MPC08468.1"/>
    <property type="molecule type" value="Genomic_DNA"/>
</dbReference>
<reference evidence="2 3" key="1">
    <citation type="submission" date="2019-05" db="EMBL/GenBank/DDBJ databases">
        <title>Another draft genome of Portunus trituberculatus and its Hox gene families provides insights of decapod evolution.</title>
        <authorList>
            <person name="Jeong J.-H."/>
            <person name="Song I."/>
            <person name="Kim S."/>
            <person name="Choi T."/>
            <person name="Kim D."/>
            <person name="Ryu S."/>
            <person name="Kim W."/>
        </authorList>
    </citation>
    <scope>NUCLEOTIDE SEQUENCE [LARGE SCALE GENOMIC DNA]</scope>
    <source>
        <tissue evidence="2">Muscle</tissue>
    </source>
</reference>
<comment type="caution">
    <text evidence="2">The sequence shown here is derived from an EMBL/GenBank/DDBJ whole genome shotgun (WGS) entry which is preliminary data.</text>
</comment>
<evidence type="ECO:0000313" key="3">
    <source>
        <dbReference type="Proteomes" id="UP000324222"/>
    </source>
</evidence>
<evidence type="ECO:0000256" key="1">
    <source>
        <dbReference type="SAM" id="MobiDB-lite"/>
    </source>
</evidence>
<feature type="region of interest" description="Disordered" evidence="1">
    <location>
        <begin position="1"/>
        <end position="21"/>
    </location>
</feature>
<name>A0A5B7CGW7_PORTR</name>
<dbReference type="Proteomes" id="UP000324222">
    <property type="component" value="Unassembled WGS sequence"/>
</dbReference>
<keyword evidence="3" id="KW-1185">Reference proteome</keyword>
<protein>
    <submittedName>
        <fullName evidence="2">Uncharacterized protein</fullName>
    </submittedName>
</protein>
<feature type="region of interest" description="Disordered" evidence="1">
    <location>
        <begin position="92"/>
        <end position="137"/>
    </location>
</feature>
<dbReference type="AlphaFoldDB" id="A0A5B7CGW7"/>
<gene>
    <name evidence="2" type="ORF">E2C01_001055</name>
</gene>
<organism evidence="2 3">
    <name type="scientific">Portunus trituberculatus</name>
    <name type="common">Swimming crab</name>
    <name type="synonym">Neptunus trituberculatus</name>
    <dbReference type="NCBI Taxonomy" id="210409"/>
    <lineage>
        <taxon>Eukaryota</taxon>
        <taxon>Metazoa</taxon>
        <taxon>Ecdysozoa</taxon>
        <taxon>Arthropoda</taxon>
        <taxon>Crustacea</taxon>
        <taxon>Multicrustacea</taxon>
        <taxon>Malacostraca</taxon>
        <taxon>Eumalacostraca</taxon>
        <taxon>Eucarida</taxon>
        <taxon>Decapoda</taxon>
        <taxon>Pleocyemata</taxon>
        <taxon>Brachyura</taxon>
        <taxon>Eubrachyura</taxon>
        <taxon>Portunoidea</taxon>
        <taxon>Portunidae</taxon>
        <taxon>Portuninae</taxon>
        <taxon>Portunus</taxon>
    </lineage>
</organism>
<accession>A0A5B7CGW7</accession>
<sequence>MKDQVTCPTRRPSERVFASASPTGAFRTGDQTLISTLPATPSSSDSHFPTRNPLGLMKYVRLIEEGEVNDAIGGLLRFLWGLTLTMPACTTSREKKSAFSPQGPLHDYRRSSPSPSSFHAPSGVRASAGPSERPISPDEFISHDIMIGRKEGHIVNAGPILITLVTKGQMGLQEWE</sequence>
<proteinExistence type="predicted"/>
<evidence type="ECO:0000313" key="2">
    <source>
        <dbReference type="EMBL" id="MPC08468.1"/>
    </source>
</evidence>